<dbReference type="SUPFAM" id="SSF50985">
    <property type="entry name" value="RCC1/BLIP-II"/>
    <property type="match status" value="2"/>
</dbReference>
<dbReference type="InterPro" id="IPR015919">
    <property type="entry name" value="Cadherin-like_sf"/>
</dbReference>
<dbReference type="GO" id="GO:0005975">
    <property type="term" value="P:carbohydrate metabolic process"/>
    <property type="evidence" value="ECO:0007669"/>
    <property type="project" value="UniProtKB-ARBA"/>
</dbReference>
<sequence length="918" mass="93877">MRAVAVGAVLAVSAAGVAAPGPAAAASSGTSYTYAWGDGDYGQLGDESTADHSSPVALTALSQVAQVSAGFRHTLAVRADGTVWAWGSNDHGELGNGTTTKSSTPVQVTGLTDIVQVAASYYDSLALRSDGTVWAWGYNYYGELGDGTSTDRTTPVQVAGLTGVTQIDVGNYHNLALRSDGTVAAWGYNNYGQLGGGTKYSRSAPVTVPGLSDVTQIAGGYYHSLALRSDGTVVAWGYNAHGALGDGTTTNRTTPVVVSGLTNVTQIAGGSAHNLALHSDGTVAAWGNNNYGQLGDSTTTAQTTPVTVPGLSDVAVISAGYWHNVALRSDGTVVAWGYNGDGELGDGTSTTRTTPVIVPGLSSVTEISAGAYHTLAKVGPPGLTARVAITGEVGTTLNCKPAFVGATSVSYTWLWDGVAVPGATTATYTPASWDAGHQATCQVTATNGLGTTDTSATVTIAPAKLAAGSALIADIGKSYSYHFAVTGWPTPKIALVSGALPPGLKLATDGTLSGTPSQGGTYQFTLSATNGVGTAATVERRVVVQVRPELIAKATITGNGNVGTTLTCEASFLDANSVRYTWLRDGNPIPGATTYTYTPVAGDVGHTVTCQVVGTNSVGSTETSASISVTLGTSIGGFSASLSTSGKLSVKGTVTGPPSAVPVQIEYSTNGSTGWTTVQTLNTVGAFTSTFTPPSVPAYYRAETLASAAYTGAVSGSVKVDKVVTSISGFTASVNASHILTVHGTVGPSGLKVPVLIEYSADGKTGWKTAKTITVGGAFTTTLKAPLTSGYYRAHVLNATYYKGTVSHAVKAARTLTRIAGLKVSATRVKKNSYFTVTGTLQKYSGGWKALTGQRVQIVFHVKGGTALHLYSTPLTGTGGKFTARIKATREAYWKPMYPGATGYYAYTPSPYIHVTLR</sequence>
<dbReference type="SUPFAM" id="SSF49313">
    <property type="entry name" value="Cadherin-like"/>
    <property type="match status" value="1"/>
</dbReference>
<dbReference type="PANTHER" id="PTHR45982">
    <property type="entry name" value="REGULATOR OF CHROMOSOME CONDENSATION"/>
    <property type="match status" value="1"/>
</dbReference>
<dbReference type="InterPro" id="IPR036179">
    <property type="entry name" value="Ig-like_dom_sf"/>
</dbReference>
<dbReference type="InterPro" id="IPR000408">
    <property type="entry name" value="Reg_chr_condens"/>
</dbReference>
<dbReference type="Pfam" id="PF25390">
    <property type="entry name" value="WD40_RLD"/>
    <property type="match status" value="1"/>
</dbReference>
<evidence type="ECO:0000256" key="2">
    <source>
        <dbReference type="ARBA" id="ARBA00022737"/>
    </source>
</evidence>
<dbReference type="PRINTS" id="PR00633">
    <property type="entry name" value="RCCNDNSATION"/>
</dbReference>
<feature type="signal peptide" evidence="3">
    <location>
        <begin position="1"/>
        <end position="25"/>
    </location>
</feature>
<dbReference type="PROSITE" id="PS50835">
    <property type="entry name" value="IG_LIKE"/>
    <property type="match status" value="2"/>
</dbReference>
<evidence type="ECO:0000313" key="5">
    <source>
        <dbReference type="EMBL" id="GII57933.1"/>
    </source>
</evidence>
<dbReference type="SUPFAM" id="SSF48726">
    <property type="entry name" value="Immunoglobulin"/>
    <property type="match status" value="1"/>
</dbReference>
<dbReference type="Proteomes" id="UP000605992">
    <property type="component" value="Unassembled WGS sequence"/>
</dbReference>
<dbReference type="PANTHER" id="PTHR45982:SF1">
    <property type="entry name" value="REGULATOR OF CHROMOSOME CONDENSATION"/>
    <property type="match status" value="1"/>
</dbReference>
<dbReference type="InterPro" id="IPR007110">
    <property type="entry name" value="Ig-like_dom"/>
</dbReference>
<evidence type="ECO:0000256" key="1">
    <source>
        <dbReference type="ARBA" id="ARBA00022658"/>
    </source>
</evidence>
<dbReference type="PROSITE" id="PS00626">
    <property type="entry name" value="RCC1_2"/>
    <property type="match status" value="2"/>
</dbReference>
<keyword evidence="1" id="KW-0344">Guanine-nucleotide releasing factor</keyword>
<dbReference type="InterPro" id="IPR051553">
    <property type="entry name" value="Ran_GTPase-activating"/>
</dbReference>
<dbReference type="PROSITE" id="PS50012">
    <property type="entry name" value="RCC1_3"/>
    <property type="match status" value="7"/>
</dbReference>
<keyword evidence="2" id="KW-0677">Repeat</keyword>
<feature type="chain" id="PRO_5035210406" description="Ig-like domain-containing protein" evidence="3">
    <location>
        <begin position="26"/>
        <end position="918"/>
    </location>
</feature>
<dbReference type="InterPro" id="IPR058923">
    <property type="entry name" value="RCC1-like_dom"/>
</dbReference>
<evidence type="ECO:0000313" key="6">
    <source>
        <dbReference type="Proteomes" id="UP000605992"/>
    </source>
</evidence>
<dbReference type="AlphaFoldDB" id="A0A8J3XZF8"/>
<dbReference type="GO" id="GO:0016020">
    <property type="term" value="C:membrane"/>
    <property type="evidence" value="ECO:0007669"/>
    <property type="project" value="InterPro"/>
</dbReference>
<keyword evidence="6" id="KW-1185">Reference proteome</keyword>
<feature type="domain" description="Ig-like" evidence="4">
    <location>
        <begin position="381"/>
        <end position="459"/>
    </location>
</feature>
<dbReference type="Gene3D" id="2.60.40.10">
    <property type="entry name" value="Immunoglobulins"/>
    <property type="match status" value="1"/>
</dbReference>
<dbReference type="InterPro" id="IPR009091">
    <property type="entry name" value="RCC1/BLIP-II"/>
</dbReference>
<reference evidence="5" key="1">
    <citation type="submission" date="2021-01" db="EMBL/GenBank/DDBJ databases">
        <title>Whole genome shotgun sequence of Planotetraspora thailandica NBRC 104271.</title>
        <authorList>
            <person name="Komaki H."/>
            <person name="Tamura T."/>
        </authorList>
    </citation>
    <scope>NUCLEOTIDE SEQUENCE</scope>
    <source>
        <strain evidence="5">NBRC 104271</strain>
    </source>
</reference>
<organism evidence="5 6">
    <name type="scientific">Planotetraspora thailandica</name>
    <dbReference type="NCBI Taxonomy" id="487172"/>
    <lineage>
        <taxon>Bacteria</taxon>
        <taxon>Bacillati</taxon>
        <taxon>Actinomycetota</taxon>
        <taxon>Actinomycetes</taxon>
        <taxon>Streptosporangiales</taxon>
        <taxon>Streptosporangiaceae</taxon>
        <taxon>Planotetraspora</taxon>
    </lineage>
</organism>
<dbReference type="Gene3D" id="2.60.40.2700">
    <property type="match status" value="2"/>
</dbReference>
<evidence type="ECO:0000256" key="3">
    <source>
        <dbReference type="SAM" id="SignalP"/>
    </source>
</evidence>
<protein>
    <recommendedName>
        <fullName evidence="4">Ig-like domain-containing protein</fullName>
    </recommendedName>
</protein>
<accession>A0A8J3XZF8</accession>
<keyword evidence="3" id="KW-0732">Signal</keyword>
<evidence type="ECO:0000259" key="4">
    <source>
        <dbReference type="PROSITE" id="PS50835"/>
    </source>
</evidence>
<dbReference type="Gene3D" id="2.130.10.30">
    <property type="entry name" value="Regulator of chromosome condensation 1/beta-lactamase-inhibitor protein II"/>
    <property type="match status" value="2"/>
</dbReference>
<feature type="domain" description="Ig-like" evidence="4">
    <location>
        <begin position="548"/>
        <end position="628"/>
    </location>
</feature>
<comment type="caution">
    <text evidence="5">The sequence shown here is derived from an EMBL/GenBank/DDBJ whole genome shotgun (WGS) entry which is preliminary data.</text>
</comment>
<dbReference type="EMBL" id="BOOR01000057">
    <property type="protein sequence ID" value="GII57933.1"/>
    <property type="molecule type" value="Genomic_DNA"/>
</dbReference>
<name>A0A8J3XZF8_9ACTN</name>
<dbReference type="InterPro" id="IPR013783">
    <property type="entry name" value="Ig-like_fold"/>
</dbReference>
<dbReference type="GO" id="GO:0005509">
    <property type="term" value="F:calcium ion binding"/>
    <property type="evidence" value="ECO:0007669"/>
    <property type="project" value="InterPro"/>
</dbReference>
<proteinExistence type="predicted"/>
<gene>
    <name evidence="5" type="ORF">Pth03_63220</name>
</gene>